<sequence>MILDDTWRLERLFTHLISHALARPDDDWLTSLAAYEASASRLRTWDLGIIPGLWQTPDYARATFERAHAAGLLADVDQALERRLERQAAVWKRGDMPRVSALLSWVVLASPVGGARVMREQLAHLLELAQRPGASVRVVGRHVGWHIGHDGSFQLLTVGSDVAFAEAPGMVGHLVLDPDRVERYAQKMEEVNDLAWSATESYSAIEKAMDEYR</sequence>
<dbReference type="Proteomes" id="UP000282674">
    <property type="component" value="Unassembled WGS sequence"/>
</dbReference>
<dbReference type="AlphaFoldDB" id="A0A3M2M4Q1"/>
<reference evidence="2 3" key="1">
    <citation type="submission" date="2018-10" db="EMBL/GenBank/DDBJ databases">
        <title>Isolation from soil.</title>
        <authorList>
            <person name="Hu J."/>
        </authorList>
    </citation>
    <scope>NUCLEOTIDE SEQUENCE [LARGE SCALE GENOMIC DNA]</scope>
    <source>
        <strain evidence="2 3">NEAU-Ht49</strain>
    </source>
</reference>
<keyword evidence="3" id="KW-1185">Reference proteome</keyword>
<evidence type="ECO:0000313" key="2">
    <source>
        <dbReference type="EMBL" id="RMI44744.1"/>
    </source>
</evidence>
<proteinExistence type="predicted"/>
<protein>
    <recommendedName>
        <fullName evidence="1">DUF5753 domain-containing protein</fullName>
    </recommendedName>
</protein>
<dbReference type="InterPro" id="IPR043917">
    <property type="entry name" value="DUF5753"/>
</dbReference>
<organism evidence="2 3">
    <name type="scientific">Actinomadura harenae</name>
    <dbReference type="NCBI Taxonomy" id="2483351"/>
    <lineage>
        <taxon>Bacteria</taxon>
        <taxon>Bacillati</taxon>
        <taxon>Actinomycetota</taxon>
        <taxon>Actinomycetes</taxon>
        <taxon>Streptosporangiales</taxon>
        <taxon>Thermomonosporaceae</taxon>
        <taxon>Actinomadura</taxon>
    </lineage>
</organism>
<accession>A0A3M2M4Q1</accession>
<dbReference type="EMBL" id="RFFG01000017">
    <property type="protein sequence ID" value="RMI44744.1"/>
    <property type="molecule type" value="Genomic_DNA"/>
</dbReference>
<evidence type="ECO:0000313" key="3">
    <source>
        <dbReference type="Proteomes" id="UP000282674"/>
    </source>
</evidence>
<name>A0A3M2M4Q1_9ACTN</name>
<comment type="caution">
    <text evidence="2">The sequence shown here is derived from an EMBL/GenBank/DDBJ whole genome shotgun (WGS) entry which is preliminary data.</text>
</comment>
<evidence type="ECO:0000259" key="1">
    <source>
        <dbReference type="Pfam" id="PF19054"/>
    </source>
</evidence>
<gene>
    <name evidence="2" type="ORF">EBO15_12425</name>
</gene>
<feature type="domain" description="DUF5753" evidence="1">
    <location>
        <begin position="30"/>
        <end position="206"/>
    </location>
</feature>
<dbReference type="Pfam" id="PF19054">
    <property type="entry name" value="DUF5753"/>
    <property type="match status" value="1"/>
</dbReference>